<dbReference type="AlphaFoldDB" id="A0A225ABB4"/>
<proteinExistence type="predicted"/>
<name>A0A225ABB4_TALAT</name>
<evidence type="ECO:0000313" key="2">
    <source>
        <dbReference type="EMBL" id="OKL57560.1"/>
    </source>
</evidence>
<feature type="domain" description="Glycosyl hydrolase family 13 catalytic" evidence="1">
    <location>
        <begin position="2"/>
        <end position="418"/>
    </location>
</feature>
<dbReference type="SUPFAM" id="SSF51445">
    <property type="entry name" value="(Trans)glycosidases"/>
    <property type="match status" value="1"/>
</dbReference>
<protein>
    <recommendedName>
        <fullName evidence="1">Glycosyl hydrolase family 13 catalytic domain-containing protein</fullName>
    </recommendedName>
</protein>
<evidence type="ECO:0000313" key="3">
    <source>
        <dbReference type="Proteomes" id="UP000214365"/>
    </source>
</evidence>
<dbReference type="SMART" id="SM00642">
    <property type="entry name" value="Aamy"/>
    <property type="match status" value="1"/>
</dbReference>
<dbReference type="InterPro" id="IPR006047">
    <property type="entry name" value="GH13_cat_dom"/>
</dbReference>
<dbReference type="InterPro" id="IPR058655">
    <property type="entry name" value="Mok11-14/Ags1-like"/>
</dbReference>
<dbReference type="InterPro" id="IPR017853">
    <property type="entry name" value="GH"/>
</dbReference>
<keyword evidence="3" id="KW-1185">Reference proteome</keyword>
<dbReference type="STRING" id="1441469.A0A225ABB4"/>
<gene>
    <name evidence="2" type="ORF">UA08_07116</name>
</gene>
<dbReference type="GO" id="GO:0070600">
    <property type="term" value="P:fungal-type cell wall (1-&gt;3)-alpha-glucan biosynthetic process"/>
    <property type="evidence" value="ECO:0007669"/>
    <property type="project" value="TreeGrafter"/>
</dbReference>
<dbReference type="GeneID" id="31006872"/>
<dbReference type="RefSeq" id="XP_020117681.1">
    <property type="nucleotide sequence ID" value="XM_020262022.1"/>
</dbReference>
<dbReference type="Gene3D" id="3.20.20.80">
    <property type="entry name" value="Glycosidases"/>
    <property type="match status" value="1"/>
</dbReference>
<dbReference type="InterPro" id="IPR058659">
    <property type="entry name" value="Mok11-13/Ags1-like_CBM"/>
</dbReference>
<dbReference type="Proteomes" id="UP000214365">
    <property type="component" value="Unassembled WGS sequence"/>
</dbReference>
<dbReference type="Pfam" id="PF00128">
    <property type="entry name" value="Alpha-amylase"/>
    <property type="match status" value="1"/>
</dbReference>
<dbReference type="InterPro" id="IPR058656">
    <property type="entry name" value="Mok11-13/Ags1-like_GH"/>
</dbReference>
<dbReference type="EMBL" id="LFMY01000011">
    <property type="protein sequence ID" value="OKL57560.1"/>
    <property type="molecule type" value="Genomic_DNA"/>
</dbReference>
<accession>A0A225ABB4</accession>
<dbReference type="Pfam" id="PF26122">
    <property type="entry name" value="CBM_Mok13"/>
    <property type="match status" value="1"/>
</dbReference>
<reference evidence="2 3" key="1">
    <citation type="submission" date="2015-06" db="EMBL/GenBank/DDBJ databases">
        <title>Talaromyces atroroseus IBT 11181 draft genome.</title>
        <authorList>
            <person name="Rasmussen K.B."/>
            <person name="Rasmussen S."/>
            <person name="Petersen B."/>
            <person name="Sicheritz-Ponten T."/>
            <person name="Mortensen U.H."/>
            <person name="Thrane U."/>
        </authorList>
    </citation>
    <scope>NUCLEOTIDE SEQUENCE [LARGE SCALE GENOMIC DNA]</scope>
    <source>
        <strain evidence="2 3">IBT 11181</strain>
    </source>
</reference>
<dbReference type="GO" id="GO:0047657">
    <property type="term" value="F:alpha-1,3-glucan synthase activity"/>
    <property type="evidence" value="ECO:0007669"/>
    <property type="project" value="TreeGrafter"/>
</dbReference>
<dbReference type="PANTHER" id="PTHR47182:SF2">
    <property type="entry name" value="CELL WALL ALPHA-1,3-GLUCAN SYNTHASE AGS1"/>
    <property type="match status" value="1"/>
</dbReference>
<dbReference type="GO" id="GO:0009277">
    <property type="term" value="C:fungal-type cell wall"/>
    <property type="evidence" value="ECO:0007669"/>
    <property type="project" value="TreeGrafter"/>
</dbReference>
<dbReference type="Pfam" id="PF26111">
    <property type="entry name" value="Ig_Mok13"/>
    <property type="match status" value="1"/>
</dbReference>
<dbReference type="InterPro" id="IPR058657">
    <property type="entry name" value="Mok11-13/Ags1-like_Ig"/>
</dbReference>
<sequence length="819" mass="93612">MPHINQPWAADGYSPLDLTLLDHHLGSIDDWRSMISEAHRRGMYVVLENTMATMGDLIGFEGYLNTSAPFNPYEYDHVWKTSRRYHDFQPGDEWLDECKWEYPRFWDDFGQGLTEPTLVRGCRDSEFDQYGEVSSFGNYPEWERQITKFAVQDRLREWRPDVRQKLGHFSCITIAMLDIDGFRIDKALQVTLDAQGDWSDSVRQCARRFNKENFFIPGEIVSGNAFGALYIGRGQQTNQTINKMTEVVMLTNVSSPGLYLRPANKVALDAAVFQYTVYRALARFLGMDGNFEAEGDPPVNFVDLWNALVQTNDMVNTNTGHFDPRHLYGSSNQDVFRWPSITHGIERQALALYIVSLLFPGMPALVWGEEQAFYILDNMNANYADSTLRGCMDDSVSLDHRDPTHPIRGLVKTMFEMRQNYPVLNDGYYLEQLSNMTHNIYLPGSNGTRTETGLWSILRSRYVATQDFTGAVQDNQSIWLVYHNDNKTVDYQFDCSDENEALVSPFDEGTTVKNLFHPFEEHTLHSSIHKLGLEDSTRFNGCLTNMTLPAYGFKVFVPKAAFMAPSPFITKFEPGHDARIPSTTTIGERLPIRFQFSEEMDCNSITNGISVNSTAMNGKIAQFDKDSISCQPVSTSQRAAYTGTPVGAFNYSIELENVFHGVHEIILNNVSNSARNGSTNSVDHFIIRIGSMENPMVSHKAPGADKWRYSLDFGMTYSPWMPYTSANISIPPKVWVGTKLQAWDGEHITVQYWNKVTGSSNHYQQGELDWKYTPPRRFPHFWVQGDFNQYGYDSGYRSEMHLSNITGYWEYNLMTEWPT</sequence>
<comment type="caution">
    <text evidence="2">The sequence shown here is derived from an EMBL/GenBank/DDBJ whole genome shotgun (WGS) entry which is preliminary data.</text>
</comment>
<evidence type="ECO:0000259" key="1">
    <source>
        <dbReference type="SMART" id="SM00642"/>
    </source>
</evidence>
<dbReference type="PANTHER" id="PTHR47182">
    <property type="entry name" value="CELL WALL ALPHA-1,3-GLUCAN SYNTHASE AGS1-RELATED"/>
    <property type="match status" value="1"/>
</dbReference>
<dbReference type="Pfam" id="PF26108">
    <property type="entry name" value="GH_Mok13"/>
    <property type="match status" value="1"/>
</dbReference>
<organism evidence="2 3">
    <name type="scientific">Talaromyces atroroseus</name>
    <dbReference type="NCBI Taxonomy" id="1441469"/>
    <lineage>
        <taxon>Eukaryota</taxon>
        <taxon>Fungi</taxon>
        <taxon>Dikarya</taxon>
        <taxon>Ascomycota</taxon>
        <taxon>Pezizomycotina</taxon>
        <taxon>Eurotiomycetes</taxon>
        <taxon>Eurotiomycetidae</taxon>
        <taxon>Eurotiales</taxon>
        <taxon>Trichocomaceae</taxon>
        <taxon>Talaromyces</taxon>
        <taxon>Talaromyces sect. Trachyspermi</taxon>
    </lineage>
</organism>
<dbReference type="OrthoDB" id="512920at2759"/>